<keyword evidence="1" id="KW-0040">ANK repeat</keyword>
<protein>
    <submittedName>
        <fullName evidence="3">Uncharacterized protein</fullName>
    </submittedName>
</protein>
<sequence>MQPINNQTDLTHTPHVNTSVTEEEVEKLSEETDDVASTQNTEEEMHQISEQFDSTIALLQESEMREISKGSVLWTRTLHPPSVGTVPLSVPTMSGRVADGRLPVLQICRLLQCVHEGNTAQIEKMVKLGVENLINLTEPQDGKGALHVAVSANSQDLISFLLSQGADPNIQDKKGRTPGMLAAELGNHAIVELLTQSNADLKLQDSEGRGVLFYCMYPTKRHTRCLQLALKCQADANNVSTQGSTSSS</sequence>
<dbReference type="PROSITE" id="PS50297">
    <property type="entry name" value="ANK_REP_REGION"/>
    <property type="match status" value="2"/>
</dbReference>
<organism evidence="3 4">
    <name type="scientific">Pleuronectes platessa</name>
    <name type="common">European plaice</name>
    <dbReference type="NCBI Taxonomy" id="8262"/>
    <lineage>
        <taxon>Eukaryota</taxon>
        <taxon>Metazoa</taxon>
        <taxon>Chordata</taxon>
        <taxon>Craniata</taxon>
        <taxon>Vertebrata</taxon>
        <taxon>Euteleostomi</taxon>
        <taxon>Actinopterygii</taxon>
        <taxon>Neopterygii</taxon>
        <taxon>Teleostei</taxon>
        <taxon>Neoteleostei</taxon>
        <taxon>Acanthomorphata</taxon>
        <taxon>Carangaria</taxon>
        <taxon>Pleuronectiformes</taxon>
        <taxon>Pleuronectoidei</taxon>
        <taxon>Pleuronectidae</taxon>
        <taxon>Pleuronectes</taxon>
    </lineage>
</organism>
<dbReference type="AlphaFoldDB" id="A0A9N7VQJ8"/>
<dbReference type="Pfam" id="PF12796">
    <property type="entry name" value="Ank_2"/>
    <property type="match status" value="1"/>
</dbReference>
<name>A0A9N7VQJ8_PLEPL</name>
<evidence type="ECO:0000256" key="1">
    <source>
        <dbReference type="PROSITE-ProRule" id="PRU00023"/>
    </source>
</evidence>
<accession>A0A9N7VQJ8</accession>
<feature type="region of interest" description="Disordered" evidence="2">
    <location>
        <begin position="1"/>
        <end position="47"/>
    </location>
</feature>
<dbReference type="SMART" id="SM00248">
    <property type="entry name" value="ANK"/>
    <property type="match status" value="2"/>
</dbReference>
<evidence type="ECO:0000313" key="3">
    <source>
        <dbReference type="EMBL" id="CAB1455358.1"/>
    </source>
</evidence>
<reference evidence="3" key="1">
    <citation type="submission" date="2020-03" db="EMBL/GenBank/DDBJ databases">
        <authorList>
            <person name="Weist P."/>
        </authorList>
    </citation>
    <scope>NUCLEOTIDE SEQUENCE</scope>
</reference>
<dbReference type="Gene3D" id="1.25.40.20">
    <property type="entry name" value="Ankyrin repeat-containing domain"/>
    <property type="match status" value="1"/>
</dbReference>
<dbReference type="SUPFAM" id="SSF48403">
    <property type="entry name" value="Ankyrin repeat"/>
    <property type="match status" value="1"/>
</dbReference>
<feature type="compositionally biased region" description="Polar residues" evidence="2">
    <location>
        <begin position="1"/>
        <end position="17"/>
    </location>
</feature>
<evidence type="ECO:0000313" key="4">
    <source>
        <dbReference type="Proteomes" id="UP001153269"/>
    </source>
</evidence>
<dbReference type="PANTHER" id="PTHR24127">
    <property type="entry name" value="ANKYRIN REPEAT AND EF-HAND DOMAIN-CONTAINING PROTEIN 1"/>
    <property type="match status" value="1"/>
</dbReference>
<comment type="caution">
    <text evidence="3">The sequence shown here is derived from an EMBL/GenBank/DDBJ whole genome shotgun (WGS) entry which is preliminary data.</text>
</comment>
<proteinExistence type="predicted"/>
<gene>
    <name evidence="3" type="ORF">PLEPLA_LOCUS43133</name>
</gene>
<keyword evidence="4" id="KW-1185">Reference proteome</keyword>
<evidence type="ECO:0000256" key="2">
    <source>
        <dbReference type="SAM" id="MobiDB-lite"/>
    </source>
</evidence>
<feature type="repeat" description="ANK" evidence="1">
    <location>
        <begin position="141"/>
        <end position="173"/>
    </location>
</feature>
<dbReference type="Proteomes" id="UP001153269">
    <property type="component" value="Unassembled WGS sequence"/>
</dbReference>
<dbReference type="PROSITE" id="PS50088">
    <property type="entry name" value="ANK_REPEAT"/>
    <property type="match status" value="2"/>
</dbReference>
<feature type="repeat" description="ANK" evidence="1">
    <location>
        <begin position="174"/>
        <end position="206"/>
    </location>
</feature>
<dbReference type="EMBL" id="CADEAL010004251">
    <property type="protein sequence ID" value="CAB1455358.1"/>
    <property type="molecule type" value="Genomic_DNA"/>
</dbReference>
<dbReference type="InterPro" id="IPR052801">
    <property type="entry name" value="Ankyrin-EF-hand"/>
</dbReference>
<dbReference type="InterPro" id="IPR002110">
    <property type="entry name" value="Ankyrin_rpt"/>
</dbReference>
<dbReference type="InterPro" id="IPR036770">
    <property type="entry name" value="Ankyrin_rpt-contain_sf"/>
</dbReference>
<dbReference type="PANTHER" id="PTHR24127:SF1">
    <property type="entry name" value="ANKYRIN REPEAT AND EF-HAND DOMAIN-CONTAINING PROTEIN 1"/>
    <property type="match status" value="1"/>
</dbReference>